<reference evidence="2" key="1">
    <citation type="submission" date="2022-10" db="EMBL/GenBank/DDBJ databases">
        <title>Genome assembly of Pristionchus species.</title>
        <authorList>
            <person name="Yoshida K."/>
            <person name="Sommer R.J."/>
        </authorList>
    </citation>
    <scope>NUCLEOTIDE SEQUENCE [LARGE SCALE GENOMIC DNA]</scope>
    <source>
        <strain evidence="2">RS5460</strain>
    </source>
</reference>
<evidence type="ECO:0000313" key="2">
    <source>
        <dbReference type="Proteomes" id="UP001328107"/>
    </source>
</evidence>
<dbReference type="AlphaFoldDB" id="A0AAN4Z7I4"/>
<comment type="caution">
    <text evidence="1">The sequence shown here is derived from an EMBL/GenBank/DDBJ whole genome shotgun (WGS) entry which is preliminary data.</text>
</comment>
<name>A0AAN4Z7I4_9BILA</name>
<keyword evidence="2" id="KW-1185">Reference proteome</keyword>
<organism evidence="1 2">
    <name type="scientific">Pristionchus mayeri</name>
    <dbReference type="NCBI Taxonomy" id="1317129"/>
    <lineage>
        <taxon>Eukaryota</taxon>
        <taxon>Metazoa</taxon>
        <taxon>Ecdysozoa</taxon>
        <taxon>Nematoda</taxon>
        <taxon>Chromadorea</taxon>
        <taxon>Rhabditida</taxon>
        <taxon>Rhabditina</taxon>
        <taxon>Diplogasteromorpha</taxon>
        <taxon>Diplogasteroidea</taxon>
        <taxon>Neodiplogasteridae</taxon>
        <taxon>Pristionchus</taxon>
    </lineage>
</organism>
<evidence type="ECO:0000313" key="1">
    <source>
        <dbReference type="EMBL" id="GMR34544.1"/>
    </source>
</evidence>
<protein>
    <submittedName>
        <fullName evidence="1">Uncharacterized protein</fullName>
    </submittedName>
</protein>
<accession>A0AAN4Z7I4</accession>
<proteinExistence type="predicted"/>
<sequence>IKYFWFADHIMTFTGVPTWFETLPSTSKEADDVVAIWEGVAAVNSKSSPLRLYKIVDDDVFQLTLPHENVKVISDGYWTCAEIRGRFESGDALTYHAESPQKADTMITAISELMGSSLREIVVRLDPDPLRLLDALSITARLDEWTDLCRNLAEKWTIVFDSNMPL</sequence>
<gene>
    <name evidence="1" type="ORF">PMAYCL1PPCAC_04739</name>
</gene>
<dbReference type="Proteomes" id="UP001328107">
    <property type="component" value="Unassembled WGS sequence"/>
</dbReference>
<dbReference type="EMBL" id="BTRK01000002">
    <property type="protein sequence ID" value="GMR34544.1"/>
    <property type="molecule type" value="Genomic_DNA"/>
</dbReference>
<feature type="non-terminal residue" evidence="1">
    <location>
        <position position="1"/>
    </location>
</feature>